<feature type="compositionally biased region" description="Polar residues" evidence="1">
    <location>
        <begin position="302"/>
        <end position="322"/>
    </location>
</feature>
<protein>
    <recommendedName>
        <fullName evidence="2">J domain-containing protein</fullName>
    </recommendedName>
</protein>
<dbReference type="Gene3D" id="1.10.287.110">
    <property type="entry name" value="DnaJ domain"/>
    <property type="match status" value="1"/>
</dbReference>
<comment type="caution">
    <text evidence="3">The sequence shown here is derived from an EMBL/GenBank/DDBJ whole genome shotgun (WGS) entry which is preliminary data.</text>
</comment>
<evidence type="ECO:0000256" key="1">
    <source>
        <dbReference type="SAM" id="MobiDB-lite"/>
    </source>
</evidence>
<feature type="region of interest" description="Disordered" evidence="1">
    <location>
        <begin position="294"/>
        <end position="363"/>
    </location>
</feature>
<name>A0AAD9FU81_PAPLA</name>
<dbReference type="SUPFAM" id="SSF46565">
    <property type="entry name" value="Chaperone J-domain"/>
    <property type="match status" value="1"/>
</dbReference>
<feature type="domain" description="J" evidence="2">
    <location>
        <begin position="371"/>
        <end position="447"/>
    </location>
</feature>
<gene>
    <name evidence="3" type="ORF">DB88DRAFT_508326</name>
</gene>
<evidence type="ECO:0000259" key="2">
    <source>
        <dbReference type="PROSITE" id="PS50076"/>
    </source>
</evidence>
<keyword evidence="4" id="KW-1185">Reference proteome</keyword>
<evidence type="ECO:0000313" key="3">
    <source>
        <dbReference type="EMBL" id="KAK1926218.1"/>
    </source>
</evidence>
<dbReference type="InterPro" id="IPR036869">
    <property type="entry name" value="J_dom_sf"/>
</dbReference>
<organism evidence="3 4">
    <name type="scientific">Papiliotrema laurentii</name>
    <name type="common">Cryptococcus laurentii</name>
    <dbReference type="NCBI Taxonomy" id="5418"/>
    <lineage>
        <taxon>Eukaryota</taxon>
        <taxon>Fungi</taxon>
        <taxon>Dikarya</taxon>
        <taxon>Basidiomycota</taxon>
        <taxon>Agaricomycotina</taxon>
        <taxon>Tremellomycetes</taxon>
        <taxon>Tremellales</taxon>
        <taxon>Rhynchogastremaceae</taxon>
        <taxon>Papiliotrema</taxon>
    </lineage>
</organism>
<dbReference type="CDD" id="cd06257">
    <property type="entry name" value="DnaJ"/>
    <property type="match status" value="1"/>
</dbReference>
<proteinExistence type="predicted"/>
<dbReference type="AlphaFoldDB" id="A0AAD9FU81"/>
<dbReference type="EMBL" id="JAODAN010000002">
    <property type="protein sequence ID" value="KAK1926218.1"/>
    <property type="molecule type" value="Genomic_DNA"/>
</dbReference>
<dbReference type="PROSITE" id="PS50076">
    <property type="entry name" value="DNAJ_2"/>
    <property type="match status" value="1"/>
</dbReference>
<evidence type="ECO:0000313" key="4">
    <source>
        <dbReference type="Proteomes" id="UP001182556"/>
    </source>
</evidence>
<sequence>MSALEHVVDPKSGRTVAVRENIDDHGFSVAAVPDGHWCSGIVLKDDARDLHDAVEAGSQDDKSIPPLFRNPSNPGGLDPVALMHDLRGHVFDEDRMPPFAKGYPLVSEAEQYKIVAKSRYYSWDDDHVVHFKTLRPAEVYAVPTYRIAYKLIYPGGQIAYWDGAFNPFRYRDVGAEGRESLFAFTLNDGFPKVNLYWPDLGERDPCTPAFVRYMDRNNLQLQDDALIQPIAGVGDVETMVEHITLFARATAQTPLHWQDPNILPADIEGRNDLRSLVKHAFARLMRIHTSVPPRFQAAMPHPSNTSQANTTTSEPRLASSPSLKRRVPKYQAAPKPPKTPPPRTSQWRPPPRPQALPKPTGPPVVVRDPLNYYAYLEIEPHSMFLDASKDAHSLARLSDAKRTMQMLYHPDRAYGGNAAKYHRRSQDINIAYDHLNTLAKRQAYQDV</sequence>
<dbReference type="InterPro" id="IPR001623">
    <property type="entry name" value="DnaJ_domain"/>
</dbReference>
<accession>A0AAD9FU81</accession>
<dbReference type="Proteomes" id="UP001182556">
    <property type="component" value="Unassembled WGS sequence"/>
</dbReference>
<reference evidence="3" key="1">
    <citation type="submission" date="2023-02" db="EMBL/GenBank/DDBJ databases">
        <title>Identification and recombinant expression of a fungal hydrolase from Papiliotrema laurentii that hydrolyzes apple cutin and clears colloidal polyester polyurethane.</title>
        <authorList>
            <consortium name="DOE Joint Genome Institute"/>
            <person name="Roman V.A."/>
            <person name="Bojanowski C."/>
            <person name="Crable B.R."/>
            <person name="Wagner D.N."/>
            <person name="Hung C.S."/>
            <person name="Nadeau L.J."/>
            <person name="Schratz L."/>
            <person name="Haridas S."/>
            <person name="Pangilinan J."/>
            <person name="Lipzen A."/>
            <person name="Na H."/>
            <person name="Yan M."/>
            <person name="Ng V."/>
            <person name="Grigoriev I.V."/>
            <person name="Spatafora J.W."/>
            <person name="Barlow D."/>
            <person name="Biffinger J."/>
            <person name="Kelley-Loughnane N."/>
            <person name="Varaljay V.A."/>
            <person name="Crookes-Goodson W.J."/>
        </authorList>
    </citation>
    <scope>NUCLEOTIDE SEQUENCE</scope>
    <source>
        <strain evidence="3">5307AH</strain>
    </source>
</reference>
<feature type="compositionally biased region" description="Pro residues" evidence="1">
    <location>
        <begin position="334"/>
        <end position="362"/>
    </location>
</feature>